<dbReference type="InterPro" id="IPR048365">
    <property type="entry name" value="TNP-like_RNaseH_N"/>
</dbReference>
<dbReference type="PROSITE" id="PS50950">
    <property type="entry name" value="ZF_THAP"/>
    <property type="match status" value="1"/>
</dbReference>
<name>A0AAE1LGA1_9NEOP</name>
<evidence type="ECO:0000256" key="7">
    <source>
        <dbReference type="SAM" id="MobiDB-lite"/>
    </source>
</evidence>
<feature type="region of interest" description="Disordered" evidence="7">
    <location>
        <begin position="555"/>
        <end position="622"/>
    </location>
</feature>
<keyword evidence="10" id="KW-1185">Reference proteome</keyword>
<evidence type="ECO:0000256" key="1">
    <source>
        <dbReference type="ARBA" id="ARBA00022723"/>
    </source>
</evidence>
<dbReference type="AlphaFoldDB" id="A0AAE1LGA1"/>
<dbReference type="GO" id="GO:0003677">
    <property type="term" value="F:DNA binding"/>
    <property type="evidence" value="ECO:0007669"/>
    <property type="project" value="UniProtKB-UniRule"/>
</dbReference>
<dbReference type="InterPro" id="IPR048366">
    <property type="entry name" value="TNP-like_GBD"/>
</dbReference>
<organism evidence="9 10">
    <name type="scientific">Frankliniella fusca</name>
    <dbReference type="NCBI Taxonomy" id="407009"/>
    <lineage>
        <taxon>Eukaryota</taxon>
        <taxon>Metazoa</taxon>
        <taxon>Ecdysozoa</taxon>
        <taxon>Arthropoda</taxon>
        <taxon>Hexapoda</taxon>
        <taxon>Insecta</taxon>
        <taxon>Pterygota</taxon>
        <taxon>Neoptera</taxon>
        <taxon>Paraneoptera</taxon>
        <taxon>Thysanoptera</taxon>
        <taxon>Terebrantia</taxon>
        <taxon>Thripoidea</taxon>
        <taxon>Thripidae</taxon>
        <taxon>Frankliniella</taxon>
    </lineage>
</organism>
<feature type="compositionally biased region" description="Basic residues" evidence="7">
    <location>
        <begin position="593"/>
        <end position="613"/>
    </location>
</feature>
<evidence type="ECO:0000259" key="8">
    <source>
        <dbReference type="PROSITE" id="PS50950"/>
    </source>
</evidence>
<gene>
    <name evidence="9" type="ORF">KUF71_007866</name>
</gene>
<reference evidence="9" key="2">
    <citation type="journal article" date="2023" name="BMC Genomics">
        <title>Pest status, molecular evolution, and epigenetic factors derived from the genome assembly of Frankliniella fusca, a thysanopteran phytovirus vector.</title>
        <authorList>
            <person name="Catto M.A."/>
            <person name="Labadie P.E."/>
            <person name="Jacobson A.L."/>
            <person name="Kennedy G.G."/>
            <person name="Srinivasan R."/>
            <person name="Hunt B.G."/>
        </authorList>
    </citation>
    <scope>NUCLEOTIDE SEQUENCE</scope>
    <source>
        <strain evidence="9">PL_HMW_Pooled</strain>
    </source>
</reference>
<dbReference type="PANTHER" id="PTHR47577:SF2">
    <property type="entry name" value="THAP DOMAIN CONTAINING 9"/>
    <property type="match status" value="1"/>
</dbReference>
<sequence length="1114" mass="127906">MQDKIPDWEKRISRAGWKMKSSDKVCELHFEEKYILVSHDILIDGRDVGGQRGRKKLSPDAVPTIFSGYPSYMNRPAPKKREIPSRAASGPVTKKRRPNKTQNTQEESFVEQILPTQDLIPEPDHIPEAEEEILMNRPLTIIEFIMEEPGAVQRPENWHIHKGPDFLSFVHIHPTAIQIDKYIKFFTAYREALVYLNGKKILSEDVENAEEVNNLLERVNQMVPCPGPGYEQDSKKNQGPDKCCGYLVPSGVKKKIPPRCFQCAIKRKTIAKGISRGVAQKVRKAHTAQQKAKERKSLKEKLDCRNKKVAQLKKEIENLQDKFKTLEKGKFDDYISSFPPKWRAAMKSCMAASSVKDIHGRRYTSQWVYECQLLRIKSLGLYKKMLRDNFLPLPSLRTLQRYMVKLKPAYGFLENTFTMMAEKGKYLPEPQRHGALLIDESKLSEGVHFDKHSLKVKGLVYLGDHTPEQLRDIPADHALVMIFQSFQGQYFQTISAHLSKGAVKGLELSKLVLEAIALIEKSGFCVDAVVSDAASWNRNMWSRFGLQKKDYEKQHSKQKYTVDDEEDEEDVDEPDQYETANPYRTRVINTKQNKQKKKKKTAPKQRKGKHHQQQQKEQPVFQASCTHPVDTRRRLWFVSDFPHLVKSIKQRIVNAEILQTPDGMVKLSHWAILCKEDERKGIKVAPKLSNLHFVSDGYAVMSVKLAFSFFSEEVATGMEHYQKLGVPGMKDCASTVAFIRRINVLIDAMNSNTRKEGLKKGSCDEENELLPPPVCPECQETHAENTPRRKRPAREVLEDFLGFLENWETSGVTRDKRLTASAAYGLRITVTAALELSSYLINDLKYEYLMTRRINQDALEHFFGNIRQGCGAHGHPDPIQFIQVYRLLSYKSLVKPPRGSNVEGGDMLEALLALPDKIAEEHKERRLQLEQQLDKALDSGEVFRSPFSDHTYYENLTIDPSALRKFGGYVARKARRTSTAKDCEECFASLKAPQHQALREDDDIIHSQSYGYLIIPSDQLMDILEKLETAVLEVFQISHLHTDLIFEVGSQVEEKDINEIGCEQHKRKLTKDIMSFYLCTRLIFACEEYNRRTSENAKKKAKAKHIQKMYRLTC</sequence>
<dbReference type="SUPFAM" id="SSF57716">
    <property type="entry name" value="Glucocorticoid receptor-like (DNA-binding domain)"/>
    <property type="match status" value="1"/>
</dbReference>
<dbReference type="Pfam" id="PF21788">
    <property type="entry name" value="TNP-like_GBD"/>
    <property type="match status" value="1"/>
</dbReference>
<keyword evidence="4 5" id="KW-0238">DNA-binding</keyword>
<dbReference type="Pfam" id="PF21789">
    <property type="entry name" value="TNP-like_RNaseH_C"/>
    <property type="match status" value="1"/>
</dbReference>
<evidence type="ECO:0000256" key="6">
    <source>
        <dbReference type="SAM" id="Coils"/>
    </source>
</evidence>
<keyword evidence="6" id="KW-0175">Coiled coil</keyword>
<comment type="caution">
    <text evidence="9">The sequence shown here is derived from an EMBL/GenBank/DDBJ whole genome shotgun (WGS) entry which is preliminary data.</text>
</comment>
<feature type="coiled-coil region" evidence="6">
    <location>
        <begin position="295"/>
        <end position="329"/>
    </location>
</feature>
<dbReference type="InterPro" id="IPR048367">
    <property type="entry name" value="TNP-like_RNaseH_C"/>
</dbReference>
<keyword evidence="3" id="KW-0862">Zinc</keyword>
<dbReference type="GO" id="GO:0008270">
    <property type="term" value="F:zinc ion binding"/>
    <property type="evidence" value="ECO:0007669"/>
    <property type="project" value="UniProtKB-KW"/>
</dbReference>
<feature type="compositionally biased region" description="Acidic residues" evidence="7">
    <location>
        <begin position="563"/>
        <end position="576"/>
    </location>
</feature>
<dbReference type="Proteomes" id="UP001219518">
    <property type="component" value="Unassembled WGS sequence"/>
</dbReference>
<dbReference type="Pfam" id="PF21787">
    <property type="entry name" value="TNP-like_RNaseH_N"/>
    <property type="match status" value="1"/>
</dbReference>
<evidence type="ECO:0000256" key="5">
    <source>
        <dbReference type="PROSITE-ProRule" id="PRU00309"/>
    </source>
</evidence>
<dbReference type="InterPro" id="IPR006612">
    <property type="entry name" value="THAP_Znf"/>
</dbReference>
<keyword evidence="1" id="KW-0479">Metal-binding</keyword>
<dbReference type="PANTHER" id="PTHR47577">
    <property type="entry name" value="THAP DOMAIN-CONTAINING PROTEIN 6"/>
    <property type="match status" value="1"/>
</dbReference>
<protein>
    <submittedName>
        <fullName evidence="9">Transposable element P transposase</fullName>
    </submittedName>
</protein>
<evidence type="ECO:0000256" key="3">
    <source>
        <dbReference type="ARBA" id="ARBA00022833"/>
    </source>
</evidence>
<evidence type="ECO:0000313" key="9">
    <source>
        <dbReference type="EMBL" id="KAK3918618.1"/>
    </source>
</evidence>
<dbReference type="EMBL" id="JAHWGI010000960">
    <property type="protein sequence ID" value="KAK3918618.1"/>
    <property type="molecule type" value="Genomic_DNA"/>
</dbReference>
<dbReference type="Pfam" id="PF05485">
    <property type="entry name" value="THAP"/>
    <property type="match status" value="1"/>
</dbReference>
<feature type="domain" description="THAP-type" evidence="8">
    <location>
        <begin position="1"/>
        <end position="66"/>
    </location>
</feature>
<evidence type="ECO:0000256" key="2">
    <source>
        <dbReference type="ARBA" id="ARBA00022771"/>
    </source>
</evidence>
<evidence type="ECO:0000256" key="4">
    <source>
        <dbReference type="ARBA" id="ARBA00023125"/>
    </source>
</evidence>
<accession>A0AAE1LGA1</accession>
<feature type="region of interest" description="Disordered" evidence="7">
    <location>
        <begin position="68"/>
        <end position="111"/>
    </location>
</feature>
<evidence type="ECO:0000313" key="10">
    <source>
        <dbReference type="Proteomes" id="UP001219518"/>
    </source>
</evidence>
<reference evidence="9" key="1">
    <citation type="submission" date="2021-07" db="EMBL/GenBank/DDBJ databases">
        <authorList>
            <person name="Catto M.A."/>
            <person name="Jacobson A."/>
            <person name="Kennedy G."/>
            <person name="Labadie P."/>
            <person name="Hunt B.G."/>
            <person name="Srinivasan R."/>
        </authorList>
    </citation>
    <scope>NUCLEOTIDE SEQUENCE</scope>
    <source>
        <strain evidence="9">PL_HMW_Pooled</strain>
        <tissue evidence="9">Head</tissue>
    </source>
</reference>
<proteinExistence type="predicted"/>
<keyword evidence="2 5" id="KW-0863">Zinc-finger</keyword>